<protein>
    <recommendedName>
        <fullName evidence="4">TonB-dependent receptor-like beta-barrel domain-containing protein</fullName>
    </recommendedName>
</protein>
<comment type="subcellular location">
    <subcellularLocation>
        <location evidence="1">Cell outer membrane</location>
    </subcellularLocation>
</comment>
<evidence type="ECO:0000256" key="2">
    <source>
        <dbReference type="ARBA" id="ARBA00023136"/>
    </source>
</evidence>
<dbReference type="SUPFAM" id="SSF56935">
    <property type="entry name" value="Porins"/>
    <property type="match status" value="1"/>
</dbReference>
<reference evidence="5" key="1">
    <citation type="journal article" date="2010" name="ISME J.">
        <title>Metagenome of the Mediterranean deep chlorophyll maximum studied by direct and fosmid library 454 pyrosequencing.</title>
        <authorList>
            <person name="Ghai R."/>
            <person name="Martin-Cuadrado A.B."/>
            <person name="Molto A.G."/>
            <person name="Heredia I.G."/>
            <person name="Cabrera R."/>
            <person name="Martin J."/>
            <person name="Verdu M."/>
            <person name="Deschamps P."/>
            <person name="Moreira D."/>
            <person name="Lopez-Garcia P."/>
            <person name="Mira A."/>
            <person name="Rodriguez-Valera F."/>
        </authorList>
    </citation>
    <scope>NUCLEOTIDE SEQUENCE</scope>
</reference>
<feature type="domain" description="TonB-dependent receptor-like beta-barrel" evidence="4">
    <location>
        <begin position="190"/>
        <end position="272"/>
    </location>
</feature>
<dbReference type="Pfam" id="PF00593">
    <property type="entry name" value="TonB_dep_Rec_b-barrel"/>
    <property type="match status" value="1"/>
</dbReference>
<dbReference type="AlphaFoldDB" id="D6PDS9"/>
<sequence>MSTAAPNSSAAAAAAPDTGLPSAEDGYAWAGGCSHGTSKGDTGQKLSSSDLTGIIIPIEFSAHATAYGTKGTVCHMLSNAAAGLPQTCIGNPANATAGAPATGTTLLYSPVNSALGTHSTDGTLLPSIIVRGTGAGTQKDGICKLFTAMNDFADSAGTSASSPGLVKYNAGEDCVTTLTKAGSFVSTGLPTDITGNSMPFPELTVSMGIGYTAQAGNLELTPRLDYYYQSDFYNGFYNIESRKSPAWDEWNFSLRIVPTDADWNIRFYVQNLTDERNITGMGLSASSQGFFSAISLREPRSWGMSFGIDF</sequence>
<dbReference type="GO" id="GO:0009279">
    <property type="term" value="C:cell outer membrane"/>
    <property type="evidence" value="ECO:0007669"/>
    <property type="project" value="UniProtKB-SubCell"/>
</dbReference>
<proteinExistence type="predicted"/>
<evidence type="ECO:0000256" key="3">
    <source>
        <dbReference type="ARBA" id="ARBA00023237"/>
    </source>
</evidence>
<dbReference type="InterPro" id="IPR036942">
    <property type="entry name" value="Beta-barrel_TonB_sf"/>
</dbReference>
<evidence type="ECO:0000256" key="1">
    <source>
        <dbReference type="ARBA" id="ARBA00004442"/>
    </source>
</evidence>
<dbReference type="Gene3D" id="2.40.170.20">
    <property type="entry name" value="TonB-dependent receptor, beta-barrel domain"/>
    <property type="match status" value="1"/>
</dbReference>
<evidence type="ECO:0000259" key="4">
    <source>
        <dbReference type="Pfam" id="PF00593"/>
    </source>
</evidence>
<accession>D6PDS9</accession>
<dbReference type="InterPro" id="IPR000531">
    <property type="entry name" value="Beta-barrel_TonB"/>
</dbReference>
<name>D6PDS9_9BACT</name>
<keyword evidence="3" id="KW-0998">Cell outer membrane</keyword>
<evidence type="ECO:0000313" key="5">
    <source>
        <dbReference type="EMBL" id="ADD93880.1"/>
    </source>
</evidence>
<organism evidence="5">
    <name type="scientific">uncultured marine bacterium MedDCM-OCT-S08-C1463</name>
    <dbReference type="NCBI Taxonomy" id="743071"/>
    <lineage>
        <taxon>Bacteria</taxon>
        <taxon>environmental samples</taxon>
    </lineage>
</organism>
<dbReference type="EMBL" id="GU943002">
    <property type="protein sequence ID" value="ADD93880.1"/>
    <property type="molecule type" value="Genomic_DNA"/>
</dbReference>
<keyword evidence="2" id="KW-0472">Membrane</keyword>